<dbReference type="InterPro" id="IPR015421">
    <property type="entry name" value="PyrdxlP-dep_Trfase_major"/>
</dbReference>
<evidence type="ECO:0000313" key="5">
    <source>
        <dbReference type="Proteomes" id="UP001229421"/>
    </source>
</evidence>
<gene>
    <name evidence="4" type="ORF">QVD17_24216</name>
</gene>
<dbReference type="InterPro" id="IPR015424">
    <property type="entry name" value="PyrdxlP-dep_Trfase"/>
</dbReference>
<sequence>MDEFLKKCSESGDSAYTALRSLLQRLENPATRVEARVFLATLHKTLQSSPHLNCLQTYHFQIQDIYLQPNQDGYGNRKKLTMMVIPSIFMPEDWSFTFFEGLNRHPDSIFKDRTVAELGCGNGWISIAIADKWLPYKVYGLDINPRAVKISWINLYLNAFDDNGQPVYDNENKTLLDRVEFYESDLLSYCRDNHIQLERIVGCIPQILNPNPDAMSKIITENASEEFLHSLSNYCALQGFVEDQFGLGLIARAVEEGIDVIKPMGIMIFNMGGRPGQGVCKRLFERRGLRVNKLWQTKILQASDTDISALVEIEKNNPHRFEFFMGLVGDRPICARTAWAFGKAGGRISHALSVYSCQLRHPNQVKKIFEFLKNGFHDISNSLDLSFEDDSVADEKIPFLAYLAGVLNDSSHFPYEPPTGSKRFRDLIAGFMKTYHHVPLSADNVAIFPSRATAIENALRLFTPRLAIVDEHLTRHLPRQWLTSLDIEHKQNSQTATDGIVVIEAPRQSDLMIELIKKLRPQVVVTGLAQFEAITSSAFEHLLRVTREIGSRLFIDISDQFELSSLPSSIGVLKYLARTPLPSHAAIICGLLKNQVYTDLEVAFVISEEQTVFDALSRSVELLQGNTALISQYYYACLLHELLSFQLPDRRPPAEREAEDVNSSDMIGFSSSAISVLSQAELSVRDTQKSSLLHMDTDQIYLPTPTPVKAAIFESFARQNVTESACDVTPSLRHFIKNAYNFTVEHTAEFIYADFPLALFNKLVLCCIDENGTLCMPAASNGCYLSAAKFLNANIVSIPTQAESGFKITEKQLTIVLETVNKPWVYISGPTINPTGLLYTNEEMKSLLTVCAKYGAKVIIDTSFSGVEFNSNGWERWSLDACLEGLTGKPFFSVCLLGGLFFEVPTGGLAFGFLVLKQGFLADSFHSFLGLNKPHSTIRYTARKLLELGEQKVDLIGVAQEQGKLLATRFKRLKETLENCGWEVVEARGGVSVIAKPSAYFGKSIKLEKDDSTWEAKVNDTNIREAMLRATGLCINGPSWTGIPGYCRLTLAVEDSDFDRALDGILKFNQLVK</sequence>
<dbReference type="Pfam" id="PF05175">
    <property type="entry name" value="MTS"/>
    <property type="match status" value="1"/>
</dbReference>
<dbReference type="EMBL" id="JAUHHV010000006">
    <property type="protein sequence ID" value="KAK1421683.1"/>
    <property type="molecule type" value="Genomic_DNA"/>
</dbReference>
<reference evidence="4" key="1">
    <citation type="journal article" date="2023" name="bioRxiv">
        <title>Improved chromosome-level genome assembly for marigold (Tagetes erecta).</title>
        <authorList>
            <person name="Jiang F."/>
            <person name="Yuan L."/>
            <person name="Wang S."/>
            <person name="Wang H."/>
            <person name="Xu D."/>
            <person name="Wang A."/>
            <person name="Fan W."/>
        </authorList>
    </citation>
    <scope>NUCLEOTIDE SEQUENCE</scope>
    <source>
        <strain evidence="4">WSJ</strain>
        <tissue evidence="4">Leaf</tissue>
    </source>
</reference>
<dbReference type="Gene3D" id="3.40.640.10">
    <property type="entry name" value="Type I PLP-dependent aspartate aminotransferase-like (Major domain)"/>
    <property type="match status" value="2"/>
</dbReference>
<keyword evidence="1" id="KW-0949">S-adenosyl-L-methionine</keyword>
<dbReference type="InterPro" id="IPR007848">
    <property type="entry name" value="Small_mtfrase_dom"/>
</dbReference>
<keyword evidence="1" id="KW-0489">Methyltransferase</keyword>
<feature type="domain" description="Methyltransferase small" evidence="3">
    <location>
        <begin position="111"/>
        <end position="164"/>
    </location>
</feature>
<name>A0AAD8NUG2_TARER</name>
<dbReference type="Gene3D" id="3.40.50.150">
    <property type="entry name" value="Vaccinia Virus protein VP39"/>
    <property type="match status" value="1"/>
</dbReference>
<dbReference type="InterPro" id="IPR004839">
    <property type="entry name" value="Aminotransferase_I/II_large"/>
</dbReference>
<comment type="caution">
    <text evidence="4">The sequence shown here is derived from an EMBL/GenBank/DDBJ whole genome shotgun (WGS) entry which is preliminary data.</text>
</comment>
<dbReference type="AlphaFoldDB" id="A0AAD8NUG2"/>
<dbReference type="GO" id="GO:0030732">
    <property type="term" value="F:methionine S-methyltransferase activity"/>
    <property type="evidence" value="ECO:0007669"/>
    <property type="project" value="UniProtKB-UniRule"/>
</dbReference>
<dbReference type="CDD" id="cd02440">
    <property type="entry name" value="AdoMet_MTases"/>
    <property type="match status" value="1"/>
</dbReference>
<proteinExistence type="inferred from homology"/>
<comment type="similarity">
    <text evidence="1">Belongs to the class I-like SAM-binding methyltransferase superfamily.</text>
</comment>
<organism evidence="4 5">
    <name type="scientific">Tagetes erecta</name>
    <name type="common">African marigold</name>
    <dbReference type="NCBI Taxonomy" id="13708"/>
    <lineage>
        <taxon>Eukaryota</taxon>
        <taxon>Viridiplantae</taxon>
        <taxon>Streptophyta</taxon>
        <taxon>Embryophyta</taxon>
        <taxon>Tracheophyta</taxon>
        <taxon>Spermatophyta</taxon>
        <taxon>Magnoliopsida</taxon>
        <taxon>eudicotyledons</taxon>
        <taxon>Gunneridae</taxon>
        <taxon>Pentapetalae</taxon>
        <taxon>asterids</taxon>
        <taxon>campanulids</taxon>
        <taxon>Asterales</taxon>
        <taxon>Asteraceae</taxon>
        <taxon>Asteroideae</taxon>
        <taxon>Heliantheae alliance</taxon>
        <taxon>Tageteae</taxon>
        <taxon>Tagetes</taxon>
    </lineage>
</organism>
<dbReference type="Pfam" id="PF00155">
    <property type="entry name" value="Aminotran_1_2"/>
    <property type="match status" value="1"/>
</dbReference>
<dbReference type="SUPFAM" id="SSF53383">
    <property type="entry name" value="PLP-dependent transferases"/>
    <property type="match status" value="2"/>
</dbReference>
<dbReference type="PROSITE" id="PS51555">
    <property type="entry name" value="SAM_MT12"/>
    <property type="match status" value="1"/>
</dbReference>
<dbReference type="SUPFAM" id="SSF53335">
    <property type="entry name" value="S-adenosyl-L-methionine-dependent methyltransferases"/>
    <property type="match status" value="1"/>
</dbReference>
<keyword evidence="5" id="KW-1185">Reference proteome</keyword>
<protein>
    <recommendedName>
        <fullName evidence="1">methionine S-methyltransferase</fullName>
        <ecNumber evidence="1">2.1.1.12</ecNumber>
    </recommendedName>
</protein>
<keyword evidence="1" id="KW-0808">Transferase</keyword>
<evidence type="ECO:0000259" key="3">
    <source>
        <dbReference type="Pfam" id="PF05175"/>
    </source>
</evidence>
<evidence type="ECO:0000256" key="1">
    <source>
        <dbReference type="PROSITE-ProRule" id="PRU00888"/>
    </source>
</evidence>
<dbReference type="Proteomes" id="UP001229421">
    <property type="component" value="Unassembled WGS sequence"/>
</dbReference>
<dbReference type="PANTHER" id="PTHR47087">
    <property type="entry name" value="METHIONINE S-METHYLTRANSFERASE"/>
    <property type="match status" value="1"/>
</dbReference>
<feature type="domain" description="Aminotransferase class I/classII large" evidence="2">
    <location>
        <begin position="769"/>
        <end position="872"/>
    </location>
</feature>
<dbReference type="InterPro" id="IPR025779">
    <property type="entry name" value="Met_S-MeTrfase"/>
</dbReference>
<dbReference type="PANTHER" id="PTHR47087:SF1">
    <property type="entry name" value="METHIONINE S-METHYLTRANSFERASE"/>
    <property type="match status" value="1"/>
</dbReference>
<dbReference type="GO" id="GO:0032259">
    <property type="term" value="P:methylation"/>
    <property type="evidence" value="ECO:0007669"/>
    <property type="project" value="UniProtKB-UniRule"/>
</dbReference>
<accession>A0AAD8NUG2</accession>
<dbReference type="EC" id="2.1.1.12" evidence="1"/>
<evidence type="ECO:0000313" key="4">
    <source>
        <dbReference type="EMBL" id="KAK1421683.1"/>
    </source>
</evidence>
<comment type="catalytic activity">
    <reaction evidence="1">
        <text>L-methionine + S-adenosyl-L-methionine = S-methyl-L-methionine + S-adenosyl-L-homocysteine</text>
        <dbReference type="Rhea" id="RHEA:13761"/>
        <dbReference type="ChEBI" id="CHEBI:57844"/>
        <dbReference type="ChEBI" id="CHEBI:57856"/>
        <dbReference type="ChEBI" id="CHEBI:58252"/>
        <dbReference type="ChEBI" id="CHEBI:59789"/>
        <dbReference type="EC" id="2.1.1.12"/>
    </reaction>
</comment>
<dbReference type="GO" id="GO:0030170">
    <property type="term" value="F:pyridoxal phosphate binding"/>
    <property type="evidence" value="ECO:0007669"/>
    <property type="project" value="InterPro"/>
</dbReference>
<dbReference type="InterPro" id="IPR029063">
    <property type="entry name" value="SAM-dependent_MTases_sf"/>
</dbReference>
<evidence type="ECO:0000259" key="2">
    <source>
        <dbReference type="Pfam" id="PF00155"/>
    </source>
</evidence>